<gene>
    <name evidence="6" type="ORF">DPMN_130024</name>
</gene>
<dbReference type="InterPro" id="IPR013083">
    <property type="entry name" value="Znf_RING/FYVE/PHD"/>
</dbReference>
<feature type="domain" description="RING-type" evidence="5">
    <location>
        <begin position="49"/>
        <end position="92"/>
    </location>
</feature>
<feature type="compositionally biased region" description="Polar residues" evidence="4">
    <location>
        <begin position="135"/>
        <end position="151"/>
    </location>
</feature>
<dbReference type="OrthoDB" id="6105938at2759"/>
<evidence type="ECO:0000259" key="5">
    <source>
        <dbReference type="PROSITE" id="PS50089"/>
    </source>
</evidence>
<feature type="compositionally biased region" description="Polar residues" evidence="4">
    <location>
        <begin position="288"/>
        <end position="311"/>
    </location>
</feature>
<feature type="compositionally biased region" description="Polar residues" evidence="4">
    <location>
        <begin position="365"/>
        <end position="388"/>
    </location>
</feature>
<dbReference type="PANTHER" id="PTHR10131:SF94">
    <property type="entry name" value="TNF RECEPTOR-ASSOCIATED FACTOR 4"/>
    <property type="match status" value="1"/>
</dbReference>
<name>A0A9D4H6Y8_DREPO</name>
<feature type="compositionally biased region" description="Polar residues" evidence="4">
    <location>
        <begin position="265"/>
        <end position="277"/>
    </location>
</feature>
<evidence type="ECO:0000256" key="2">
    <source>
        <dbReference type="ARBA" id="ARBA00022833"/>
    </source>
</evidence>
<comment type="caution">
    <text evidence="6">The sequence shown here is derived from an EMBL/GenBank/DDBJ whole genome shotgun (WGS) entry which is preliminary data.</text>
</comment>
<dbReference type="EMBL" id="JAIWYP010000005">
    <property type="protein sequence ID" value="KAH3828074.1"/>
    <property type="molecule type" value="Genomic_DNA"/>
</dbReference>
<feature type="compositionally biased region" description="Low complexity" evidence="4">
    <location>
        <begin position="215"/>
        <end position="233"/>
    </location>
</feature>
<dbReference type="Proteomes" id="UP000828390">
    <property type="component" value="Unassembled WGS sequence"/>
</dbReference>
<sequence>MADSDLFALLEIMLRTFAHVPMAPRMKPGGYPEEIFFTLSEEEKESLECSICYQILKDARQCENKHKFCHSCIYVWSTSGSPVNHSRCPVCRVEGLYMRNEQINAKISELLVKCHLKTCKWKGPLKRYEEHQHNTYPTHSLSSLASTSDDYTSGPDLPNIRSSGESRPGSSARERARIGVPQVSSQTTESASTAVAAASSTSRVNHSPRRKLRSNRNTNNSSNNNRSGSVNQRTTNSLGPDSSTPNARARSQSRVGSSQRRSQAPGTSGTAPTNGRLTTRARIRNGVPESNTNIDSPRALSQSIRETSLRSSAVPDENSDPNVQTTTQPLRSPHPPSTPRGGILRQTTNRRLPALPDLVSIDTNTESSVPVTSSTDNNNNFNQSTMLSETPRGIDRRGYVPDYVPDYVRRANQTRSFGTIRERLNESRQRLDSLMTTFSSELNRGREDLTSFQVERERRRQEQMSEVRDLGRRLTQVANELRGLLTQRREIRAQIDTLADVASDDMD</sequence>
<feature type="compositionally biased region" description="Low complexity" evidence="4">
    <location>
        <begin position="182"/>
        <end position="202"/>
    </location>
</feature>
<evidence type="ECO:0000313" key="6">
    <source>
        <dbReference type="EMBL" id="KAH3828074.1"/>
    </source>
</evidence>
<dbReference type="PANTHER" id="PTHR10131">
    <property type="entry name" value="TNF RECEPTOR ASSOCIATED FACTOR"/>
    <property type="match status" value="1"/>
</dbReference>
<feature type="region of interest" description="Disordered" evidence="4">
    <location>
        <begin position="365"/>
        <end position="398"/>
    </location>
</feature>
<feature type="compositionally biased region" description="Low complexity" evidence="4">
    <location>
        <begin position="247"/>
        <end position="264"/>
    </location>
</feature>
<dbReference type="InterPro" id="IPR001841">
    <property type="entry name" value="Znf_RING"/>
</dbReference>
<dbReference type="Gene3D" id="3.30.40.10">
    <property type="entry name" value="Zinc/RING finger domain, C3HC4 (zinc finger)"/>
    <property type="match status" value="1"/>
</dbReference>
<keyword evidence="7" id="KW-1185">Reference proteome</keyword>
<dbReference type="AlphaFoldDB" id="A0A9D4H6Y8"/>
<dbReference type="GO" id="GO:0008270">
    <property type="term" value="F:zinc ion binding"/>
    <property type="evidence" value="ECO:0007669"/>
    <property type="project" value="UniProtKB-KW"/>
</dbReference>
<reference evidence="6" key="2">
    <citation type="submission" date="2020-11" db="EMBL/GenBank/DDBJ databases">
        <authorList>
            <person name="McCartney M.A."/>
            <person name="Auch B."/>
            <person name="Kono T."/>
            <person name="Mallez S."/>
            <person name="Becker A."/>
            <person name="Gohl D.M."/>
            <person name="Silverstein K.A.T."/>
            <person name="Koren S."/>
            <person name="Bechman K.B."/>
            <person name="Herman A."/>
            <person name="Abrahante J.E."/>
            <person name="Garbe J."/>
        </authorList>
    </citation>
    <scope>NUCLEOTIDE SEQUENCE</scope>
    <source>
        <strain evidence="6">Duluth1</strain>
        <tissue evidence="6">Whole animal</tissue>
    </source>
</reference>
<keyword evidence="1 3" id="KW-0479">Metal-binding</keyword>
<keyword evidence="2" id="KW-0862">Zinc</keyword>
<feature type="compositionally biased region" description="Polar residues" evidence="4">
    <location>
        <begin position="160"/>
        <end position="169"/>
    </location>
</feature>
<proteinExistence type="predicted"/>
<dbReference type="SMART" id="SM00184">
    <property type="entry name" value="RING"/>
    <property type="match status" value="1"/>
</dbReference>
<evidence type="ECO:0000256" key="3">
    <source>
        <dbReference type="PROSITE-ProRule" id="PRU00175"/>
    </source>
</evidence>
<keyword evidence="1 3" id="KW-0863">Zinc-finger</keyword>
<dbReference type="PROSITE" id="PS50089">
    <property type="entry name" value="ZF_RING_2"/>
    <property type="match status" value="1"/>
</dbReference>
<evidence type="ECO:0000256" key="1">
    <source>
        <dbReference type="ARBA" id="ARBA00022771"/>
    </source>
</evidence>
<feature type="compositionally biased region" description="Polar residues" evidence="4">
    <location>
        <begin position="234"/>
        <end position="246"/>
    </location>
</feature>
<feature type="compositionally biased region" description="Polar residues" evidence="4">
    <location>
        <begin position="320"/>
        <end position="330"/>
    </location>
</feature>
<protein>
    <recommendedName>
        <fullName evidence="5">RING-type domain-containing protein</fullName>
    </recommendedName>
</protein>
<accession>A0A9D4H6Y8</accession>
<organism evidence="6 7">
    <name type="scientific">Dreissena polymorpha</name>
    <name type="common">Zebra mussel</name>
    <name type="synonym">Mytilus polymorpha</name>
    <dbReference type="NCBI Taxonomy" id="45954"/>
    <lineage>
        <taxon>Eukaryota</taxon>
        <taxon>Metazoa</taxon>
        <taxon>Spiralia</taxon>
        <taxon>Lophotrochozoa</taxon>
        <taxon>Mollusca</taxon>
        <taxon>Bivalvia</taxon>
        <taxon>Autobranchia</taxon>
        <taxon>Heteroconchia</taxon>
        <taxon>Euheterodonta</taxon>
        <taxon>Imparidentia</taxon>
        <taxon>Neoheterodontei</taxon>
        <taxon>Myida</taxon>
        <taxon>Dreissenoidea</taxon>
        <taxon>Dreissenidae</taxon>
        <taxon>Dreissena</taxon>
    </lineage>
</organism>
<evidence type="ECO:0000256" key="4">
    <source>
        <dbReference type="SAM" id="MobiDB-lite"/>
    </source>
</evidence>
<reference evidence="6" key="1">
    <citation type="journal article" date="2019" name="bioRxiv">
        <title>The Genome of the Zebra Mussel, Dreissena polymorpha: A Resource for Invasive Species Research.</title>
        <authorList>
            <person name="McCartney M.A."/>
            <person name="Auch B."/>
            <person name="Kono T."/>
            <person name="Mallez S."/>
            <person name="Zhang Y."/>
            <person name="Obille A."/>
            <person name="Becker A."/>
            <person name="Abrahante J.E."/>
            <person name="Garbe J."/>
            <person name="Badalamenti J.P."/>
            <person name="Herman A."/>
            <person name="Mangelson H."/>
            <person name="Liachko I."/>
            <person name="Sullivan S."/>
            <person name="Sone E.D."/>
            <person name="Koren S."/>
            <person name="Silverstein K.A.T."/>
            <person name="Beckman K.B."/>
            <person name="Gohl D.M."/>
        </authorList>
    </citation>
    <scope>NUCLEOTIDE SEQUENCE</scope>
    <source>
        <strain evidence="6">Duluth1</strain>
        <tissue evidence="6">Whole animal</tissue>
    </source>
</reference>
<feature type="region of interest" description="Disordered" evidence="4">
    <location>
        <begin position="135"/>
        <end position="349"/>
    </location>
</feature>
<evidence type="ECO:0000313" key="7">
    <source>
        <dbReference type="Proteomes" id="UP000828390"/>
    </source>
</evidence>
<dbReference type="SUPFAM" id="SSF57850">
    <property type="entry name" value="RING/U-box"/>
    <property type="match status" value="1"/>
</dbReference>